<organism evidence="9 10">
    <name type="scientific">Geodia barretti</name>
    <name type="common">Barrett's horny sponge</name>
    <dbReference type="NCBI Taxonomy" id="519541"/>
    <lineage>
        <taxon>Eukaryota</taxon>
        <taxon>Metazoa</taxon>
        <taxon>Porifera</taxon>
        <taxon>Demospongiae</taxon>
        <taxon>Heteroscleromorpha</taxon>
        <taxon>Tetractinellida</taxon>
        <taxon>Astrophorina</taxon>
        <taxon>Geodiidae</taxon>
        <taxon>Geodia</taxon>
    </lineage>
</organism>
<keyword evidence="6" id="KW-1015">Disulfide bond</keyword>
<dbReference type="PROSITE" id="PS01186">
    <property type="entry name" value="EGF_2"/>
    <property type="match status" value="2"/>
</dbReference>
<dbReference type="Pfam" id="PF14670">
    <property type="entry name" value="FXa_inhibition"/>
    <property type="match status" value="1"/>
</dbReference>
<feature type="domain" description="EGF-like" evidence="8">
    <location>
        <begin position="164"/>
        <end position="179"/>
    </location>
</feature>
<evidence type="ECO:0000256" key="3">
    <source>
        <dbReference type="ARBA" id="ARBA00022536"/>
    </source>
</evidence>
<dbReference type="PANTHER" id="PTHR47333">
    <property type="entry name" value="VON WILLEBRAND FACTOR C AND EGF DOMAIN-CONTAINING PROTEIN"/>
    <property type="match status" value="1"/>
</dbReference>
<evidence type="ECO:0000256" key="7">
    <source>
        <dbReference type="ARBA" id="ARBA00023180"/>
    </source>
</evidence>
<dbReference type="EMBL" id="CASHTH010003432">
    <property type="protein sequence ID" value="CAI8044888.1"/>
    <property type="molecule type" value="Genomic_DNA"/>
</dbReference>
<accession>A0AA35X4B2</accession>
<dbReference type="Gene3D" id="2.10.25.10">
    <property type="entry name" value="Laminin"/>
    <property type="match status" value="2"/>
</dbReference>
<dbReference type="GO" id="GO:0005576">
    <property type="term" value="C:extracellular region"/>
    <property type="evidence" value="ECO:0007669"/>
    <property type="project" value="UniProtKB-SubCell"/>
</dbReference>
<reference evidence="9" key="1">
    <citation type="submission" date="2023-03" db="EMBL/GenBank/DDBJ databases">
        <authorList>
            <person name="Steffen K."/>
            <person name="Cardenas P."/>
        </authorList>
    </citation>
    <scope>NUCLEOTIDE SEQUENCE</scope>
</reference>
<dbReference type="SMART" id="SM00179">
    <property type="entry name" value="EGF_CA"/>
    <property type="match status" value="2"/>
</dbReference>
<keyword evidence="4" id="KW-0732">Signal</keyword>
<evidence type="ECO:0000256" key="4">
    <source>
        <dbReference type="ARBA" id="ARBA00022729"/>
    </source>
</evidence>
<evidence type="ECO:0000256" key="1">
    <source>
        <dbReference type="ARBA" id="ARBA00004613"/>
    </source>
</evidence>
<keyword evidence="5" id="KW-0677">Repeat</keyword>
<keyword evidence="2" id="KW-0964">Secreted</keyword>
<evidence type="ECO:0000256" key="5">
    <source>
        <dbReference type="ARBA" id="ARBA00022737"/>
    </source>
</evidence>
<dbReference type="InterPro" id="IPR026823">
    <property type="entry name" value="cEGF"/>
</dbReference>
<evidence type="ECO:0000256" key="6">
    <source>
        <dbReference type="ARBA" id="ARBA00023157"/>
    </source>
</evidence>
<evidence type="ECO:0000259" key="8">
    <source>
        <dbReference type="PROSITE" id="PS01186"/>
    </source>
</evidence>
<feature type="domain" description="EGF-like" evidence="8">
    <location>
        <begin position="123"/>
        <end position="138"/>
    </location>
</feature>
<dbReference type="FunFam" id="2.10.25.10:FF:000240">
    <property type="entry name" value="Vitamin K-dependent protein S"/>
    <property type="match status" value="2"/>
</dbReference>
<dbReference type="SMART" id="SM00181">
    <property type="entry name" value="EGF"/>
    <property type="match status" value="2"/>
</dbReference>
<sequence>MGAGFSLLPRIMSNQLRKNNTNTFQGMLVTDFTTSSYAIFTYRSGDMSFSDPGLIGFSNNNDGLNITHGATYREHPYFLSCLNEPNSEWVNVVYEIASSVDECETDNGGCEQVCTNTFLSYNCSCNDGYSLNADRHTCLDVDECLGPYHGCEYWCESTVGSYICACNEGYELNADGRTCTDINECRIHTMAVHRRARIQLDLISVAAVLAKS</sequence>
<dbReference type="Proteomes" id="UP001174909">
    <property type="component" value="Unassembled WGS sequence"/>
</dbReference>
<name>A0AA35X4B2_GEOBA</name>
<comment type="caution">
    <text evidence="9">The sequence shown here is derived from an EMBL/GenBank/DDBJ whole genome shotgun (WGS) entry which is preliminary data.</text>
</comment>
<proteinExistence type="predicted"/>
<protein>
    <submittedName>
        <fullName evidence="9">Matrilin-3</fullName>
    </submittedName>
</protein>
<keyword evidence="10" id="KW-1185">Reference proteome</keyword>
<dbReference type="Pfam" id="PF12662">
    <property type="entry name" value="cEGF"/>
    <property type="match status" value="1"/>
</dbReference>
<dbReference type="InterPro" id="IPR000742">
    <property type="entry name" value="EGF"/>
</dbReference>
<dbReference type="InterPro" id="IPR052080">
    <property type="entry name" value="vWF_C/EGF_Fibrillin"/>
</dbReference>
<evidence type="ECO:0000313" key="9">
    <source>
        <dbReference type="EMBL" id="CAI8044888.1"/>
    </source>
</evidence>
<keyword evidence="7" id="KW-0325">Glycoprotein</keyword>
<comment type="subcellular location">
    <subcellularLocation>
        <location evidence="1">Secreted</location>
    </subcellularLocation>
</comment>
<gene>
    <name evidence="9" type="ORF">GBAR_LOCUS24860</name>
</gene>
<dbReference type="SUPFAM" id="SSF57196">
    <property type="entry name" value="EGF/Laminin"/>
    <property type="match status" value="2"/>
</dbReference>
<dbReference type="AlphaFoldDB" id="A0AA35X4B2"/>
<evidence type="ECO:0000256" key="2">
    <source>
        <dbReference type="ARBA" id="ARBA00022525"/>
    </source>
</evidence>
<dbReference type="PANTHER" id="PTHR47333:SF4">
    <property type="entry name" value="EGF-LIKE DOMAIN-CONTAINING PROTEIN"/>
    <property type="match status" value="1"/>
</dbReference>
<evidence type="ECO:0000313" key="10">
    <source>
        <dbReference type="Proteomes" id="UP001174909"/>
    </source>
</evidence>
<keyword evidence="3" id="KW-0245">EGF-like domain</keyword>
<dbReference type="GO" id="GO:0005509">
    <property type="term" value="F:calcium ion binding"/>
    <property type="evidence" value="ECO:0007669"/>
    <property type="project" value="InterPro"/>
</dbReference>
<dbReference type="InterPro" id="IPR001881">
    <property type="entry name" value="EGF-like_Ca-bd_dom"/>
</dbReference>